<evidence type="ECO:0000256" key="1">
    <source>
        <dbReference type="ARBA" id="ARBA00023054"/>
    </source>
</evidence>
<dbReference type="InterPro" id="IPR029311">
    <property type="entry name" value="CCDC50_N"/>
</dbReference>
<dbReference type="PANTHER" id="PTHR22115">
    <property type="entry name" value="C3ORF6 PROTEIN-RELATED"/>
    <property type="match status" value="1"/>
</dbReference>
<reference evidence="5 6" key="1">
    <citation type="journal article" date="2017" name="PLoS Biol.">
        <title>The sea cucumber genome provides insights into morphological evolution and visceral regeneration.</title>
        <authorList>
            <person name="Zhang X."/>
            <person name="Sun L."/>
            <person name="Yuan J."/>
            <person name="Sun Y."/>
            <person name="Gao Y."/>
            <person name="Zhang L."/>
            <person name="Li S."/>
            <person name="Dai H."/>
            <person name="Hamel J.F."/>
            <person name="Liu C."/>
            <person name="Yu Y."/>
            <person name="Liu S."/>
            <person name="Lin W."/>
            <person name="Guo K."/>
            <person name="Jin S."/>
            <person name="Xu P."/>
            <person name="Storey K.B."/>
            <person name="Huan P."/>
            <person name="Zhang T."/>
            <person name="Zhou Y."/>
            <person name="Zhang J."/>
            <person name="Lin C."/>
            <person name="Li X."/>
            <person name="Xing L."/>
            <person name="Huo D."/>
            <person name="Sun M."/>
            <person name="Wang L."/>
            <person name="Mercier A."/>
            <person name="Li F."/>
            <person name="Yang H."/>
            <person name="Xiang J."/>
        </authorList>
    </citation>
    <scope>NUCLEOTIDE SEQUENCE [LARGE SCALE GENOMIC DNA]</scope>
    <source>
        <strain evidence="5">Shaxun</strain>
        <tissue evidence="5">Muscle</tissue>
    </source>
</reference>
<comment type="caution">
    <text evidence="5">The sequence shown here is derived from an EMBL/GenBank/DDBJ whole genome shotgun (WGS) entry which is preliminary data.</text>
</comment>
<dbReference type="InterPro" id="IPR039303">
    <property type="entry name" value="CCDC50"/>
</dbReference>
<keyword evidence="1 2" id="KW-0175">Coiled coil</keyword>
<sequence>MDLILLFSDDEHYQGNISRRRTVRSDRVVAKSQAEEEALEAFREEHEIAERNRQLEEKDNEAAREMYAQLMKEEEEKAKQDQEKDKEIAREMQMKEKEEYIRLKKKQLEKENLMESERLARSMSQEDKERSHKQTVTESEDALAALRIAMEDGRQTASPAGSTVDIEGAGENGLPDVTDDALIARQLQEHEKDKFLLAKKKEKERMRLKESERLAKRLHTKRD</sequence>
<feature type="compositionally biased region" description="Basic and acidic residues" evidence="3">
    <location>
        <begin position="111"/>
        <end position="132"/>
    </location>
</feature>
<accession>A0A2G8K523</accession>
<organism evidence="5 6">
    <name type="scientific">Stichopus japonicus</name>
    <name type="common">Sea cucumber</name>
    <dbReference type="NCBI Taxonomy" id="307972"/>
    <lineage>
        <taxon>Eukaryota</taxon>
        <taxon>Metazoa</taxon>
        <taxon>Echinodermata</taxon>
        <taxon>Eleutherozoa</taxon>
        <taxon>Echinozoa</taxon>
        <taxon>Holothuroidea</taxon>
        <taxon>Aspidochirotacea</taxon>
        <taxon>Aspidochirotida</taxon>
        <taxon>Stichopodidae</taxon>
        <taxon>Apostichopus</taxon>
    </lineage>
</organism>
<evidence type="ECO:0000259" key="4">
    <source>
        <dbReference type="Pfam" id="PF15295"/>
    </source>
</evidence>
<keyword evidence="6" id="KW-1185">Reference proteome</keyword>
<feature type="region of interest" description="Disordered" evidence="3">
    <location>
        <begin position="201"/>
        <end position="223"/>
    </location>
</feature>
<evidence type="ECO:0000256" key="2">
    <source>
        <dbReference type="SAM" id="Coils"/>
    </source>
</evidence>
<dbReference type="EMBL" id="MRZV01000875">
    <property type="protein sequence ID" value="PIK43117.1"/>
    <property type="molecule type" value="Genomic_DNA"/>
</dbReference>
<feature type="domain" description="Coiled-coil" evidence="4">
    <location>
        <begin position="10"/>
        <end position="102"/>
    </location>
</feature>
<proteinExistence type="predicted"/>
<dbReference type="Pfam" id="PF15295">
    <property type="entry name" value="CCDC50_N"/>
    <property type="match status" value="1"/>
</dbReference>
<evidence type="ECO:0000313" key="6">
    <source>
        <dbReference type="Proteomes" id="UP000230750"/>
    </source>
</evidence>
<protein>
    <recommendedName>
        <fullName evidence="4">Coiled-coil domain-containing protein</fullName>
    </recommendedName>
</protein>
<evidence type="ECO:0000256" key="3">
    <source>
        <dbReference type="SAM" id="MobiDB-lite"/>
    </source>
</evidence>
<feature type="region of interest" description="Disordered" evidence="3">
    <location>
        <begin position="153"/>
        <end position="176"/>
    </location>
</feature>
<feature type="coiled-coil region" evidence="2">
    <location>
        <begin position="32"/>
        <end position="92"/>
    </location>
</feature>
<feature type="region of interest" description="Disordered" evidence="3">
    <location>
        <begin position="111"/>
        <end position="139"/>
    </location>
</feature>
<name>A0A2G8K523_STIJA</name>
<dbReference type="PANTHER" id="PTHR22115:SF4">
    <property type="entry name" value="COILED-COIL DOMAIN-CONTAINING PROTEIN"/>
    <property type="match status" value="1"/>
</dbReference>
<dbReference type="Proteomes" id="UP000230750">
    <property type="component" value="Unassembled WGS sequence"/>
</dbReference>
<feature type="compositionally biased region" description="Basic and acidic residues" evidence="3">
    <location>
        <begin position="201"/>
        <end position="215"/>
    </location>
</feature>
<dbReference type="AlphaFoldDB" id="A0A2G8K523"/>
<gene>
    <name evidence="5" type="ORF">BSL78_20042</name>
</gene>
<evidence type="ECO:0000313" key="5">
    <source>
        <dbReference type="EMBL" id="PIK43117.1"/>
    </source>
</evidence>